<dbReference type="Proteomes" id="UP000662074">
    <property type="component" value="Unassembled WGS sequence"/>
</dbReference>
<dbReference type="SUPFAM" id="SSF52172">
    <property type="entry name" value="CheY-like"/>
    <property type="match status" value="1"/>
</dbReference>
<dbReference type="Gene3D" id="3.30.450.20">
    <property type="entry name" value="PAS domain"/>
    <property type="match status" value="4"/>
</dbReference>
<dbReference type="CDD" id="cd00082">
    <property type="entry name" value="HisKA"/>
    <property type="match status" value="1"/>
</dbReference>
<feature type="domain" description="PAC" evidence="11">
    <location>
        <begin position="365"/>
        <end position="417"/>
    </location>
</feature>
<accession>A0A917JDN8</accession>
<evidence type="ECO:0000256" key="4">
    <source>
        <dbReference type="ARBA" id="ARBA00022679"/>
    </source>
</evidence>
<dbReference type="PRINTS" id="PR00344">
    <property type="entry name" value="BCTRLSENSOR"/>
</dbReference>
<evidence type="ECO:0000256" key="2">
    <source>
        <dbReference type="ARBA" id="ARBA00012438"/>
    </source>
</evidence>
<feature type="domain" description="PAS" evidence="10">
    <location>
        <begin position="291"/>
        <end position="362"/>
    </location>
</feature>
<dbReference type="SMART" id="SM00065">
    <property type="entry name" value="GAF"/>
    <property type="match status" value="1"/>
</dbReference>
<dbReference type="EC" id="2.7.13.3" evidence="2"/>
<feature type="modified residue" description="4-aspartylphosphate" evidence="7">
    <location>
        <position position="971"/>
    </location>
</feature>
<dbReference type="SMART" id="SM00387">
    <property type="entry name" value="HATPase_c"/>
    <property type="match status" value="1"/>
</dbReference>
<feature type="domain" description="PAC" evidence="11">
    <location>
        <begin position="488"/>
        <end position="540"/>
    </location>
</feature>
<dbReference type="PROSITE" id="PS50110">
    <property type="entry name" value="RESPONSE_REGULATORY"/>
    <property type="match status" value="1"/>
</dbReference>
<feature type="domain" description="PAC" evidence="11">
    <location>
        <begin position="609"/>
        <end position="663"/>
    </location>
</feature>
<dbReference type="InterPro" id="IPR013656">
    <property type="entry name" value="PAS_4"/>
</dbReference>
<name>A0A917JDN8_9SPHI</name>
<dbReference type="NCBIfam" id="TIGR00229">
    <property type="entry name" value="sensory_box"/>
    <property type="match status" value="4"/>
</dbReference>
<feature type="domain" description="PAS" evidence="10">
    <location>
        <begin position="175"/>
        <end position="245"/>
    </location>
</feature>
<dbReference type="PANTHER" id="PTHR45339:SF1">
    <property type="entry name" value="HYBRID SIGNAL TRANSDUCTION HISTIDINE KINASE J"/>
    <property type="match status" value="1"/>
</dbReference>
<dbReference type="AlphaFoldDB" id="A0A917JDN8"/>
<keyword evidence="3 7" id="KW-0597">Phosphoprotein</keyword>
<dbReference type="InterPro" id="IPR003661">
    <property type="entry name" value="HisK_dim/P_dom"/>
</dbReference>
<dbReference type="InterPro" id="IPR003594">
    <property type="entry name" value="HATPase_dom"/>
</dbReference>
<dbReference type="Pfam" id="PF00512">
    <property type="entry name" value="HisKA"/>
    <property type="match status" value="1"/>
</dbReference>
<organism evidence="12 13">
    <name type="scientific">Mucilaginibacter galii</name>
    <dbReference type="NCBI Taxonomy" id="2005073"/>
    <lineage>
        <taxon>Bacteria</taxon>
        <taxon>Pseudomonadati</taxon>
        <taxon>Bacteroidota</taxon>
        <taxon>Sphingobacteriia</taxon>
        <taxon>Sphingobacteriales</taxon>
        <taxon>Sphingobacteriaceae</taxon>
        <taxon>Mucilaginibacter</taxon>
    </lineage>
</organism>
<dbReference type="PROSITE" id="PS50112">
    <property type="entry name" value="PAS"/>
    <property type="match status" value="4"/>
</dbReference>
<evidence type="ECO:0000256" key="3">
    <source>
        <dbReference type="ARBA" id="ARBA00022553"/>
    </source>
</evidence>
<dbReference type="InterPro" id="IPR036890">
    <property type="entry name" value="HATPase_C_sf"/>
</dbReference>
<dbReference type="SUPFAM" id="SSF55781">
    <property type="entry name" value="GAF domain-like"/>
    <property type="match status" value="1"/>
</dbReference>
<dbReference type="FunFam" id="3.30.565.10:FF:000010">
    <property type="entry name" value="Sensor histidine kinase RcsC"/>
    <property type="match status" value="1"/>
</dbReference>
<dbReference type="Pfam" id="PF02518">
    <property type="entry name" value="HATPase_c"/>
    <property type="match status" value="1"/>
</dbReference>
<dbReference type="CDD" id="cd17546">
    <property type="entry name" value="REC_hyHK_CKI1_RcsC-like"/>
    <property type="match status" value="1"/>
</dbReference>
<reference evidence="12" key="2">
    <citation type="submission" date="2020-09" db="EMBL/GenBank/DDBJ databases">
        <authorList>
            <person name="Sun Q."/>
            <person name="Sedlacek I."/>
        </authorList>
    </citation>
    <scope>NUCLEOTIDE SEQUENCE</scope>
    <source>
        <strain evidence="12">CCM 8711</strain>
    </source>
</reference>
<dbReference type="EMBL" id="BMDO01000009">
    <property type="protein sequence ID" value="GGI51809.1"/>
    <property type="molecule type" value="Genomic_DNA"/>
</dbReference>
<dbReference type="InterPro" id="IPR011006">
    <property type="entry name" value="CheY-like_superfamily"/>
</dbReference>
<dbReference type="CDD" id="cd16922">
    <property type="entry name" value="HATPase_EvgS-ArcB-TorS-like"/>
    <property type="match status" value="1"/>
</dbReference>
<dbReference type="Gene3D" id="3.30.565.10">
    <property type="entry name" value="Histidine kinase-like ATPase, C-terminal domain"/>
    <property type="match status" value="1"/>
</dbReference>
<dbReference type="Pfam" id="PF08448">
    <property type="entry name" value="PAS_4"/>
    <property type="match status" value="1"/>
</dbReference>
<dbReference type="InterPro" id="IPR035965">
    <property type="entry name" value="PAS-like_dom_sf"/>
</dbReference>
<evidence type="ECO:0000259" key="10">
    <source>
        <dbReference type="PROSITE" id="PS50112"/>
    </source>
</evidence>
<dbReference type="InterPro" id="IPR003018">
    <property type="entry name" value="GAF"/>
</dbReference>
<dbReference type="SUPFAM" id="SSF47384">
    <property type="entry name" value="Homodimeric domain of signal transducing histidine kinase"/>
    <property type="match status" value="1"/>
</dbReference>
<dbReference type="Pfam" id="PF13426">
    <property type="entry name" value="PAS_9"/>
    <property type="match status" value="3"/>
</dbReference>
<feature type="domain" description="Histidine kinase" evidence="8">
    <location>
        <begin position="681"/>
        <end position="902"/>
    </location>
</feature>
<evidence type="ECO:0000259" key="8">
    <source>
        <dbReference type="PROSITE" id="PS50109"/>
    </source>
</evidence>
<dbReference type="InterPro" id="IPR001789">
    <property type="entry name" value="Sig_transdc_resp-reg_receiver"/>
</dbReference>
<dbReference type="RefSeq" id="WP_188417922.1">
    <property type="nucleotide sequence ID" value="NZ_BMDO01000009.1"/>
</dbReference>
<sequence>MIITRGIVPDNEDERLKALHTYDILDTLPEAEYDAITRLASYICQAPFALISFIDNSRQWYKSAVGLPLSETPRAETFCQHTIMDDVLVEVPDATLSELFHDYEHVKGGLGVRFYASAPLIDPDGYRLGTLCVFDQQPKVLTDDQRDALRTLAGAVISHLALRKQKKELELNLKRHEEFFLLFNSSSEIHYIADETSKIELINNTVETVLGYKPEQLIGRSLWEFEVNQDRNQFAQQIESGLRSKRAFEIETCVRAKSGAEKCISWTVINREGKWYASGRDVTEQKKVQAQLEQLSLVASKVSNGVVIADAENRVIWTNEAFERITGYQLADMQGKRMGLTLMGDYADQAISSHVDEMLKTSKAFEIEIKIQHKEGHIMWVSITNSPILNSAGKAEKYVKIVTDITARKSAEKDVEILSFASEKSPSGVVIRDRDSRIIWMNEALENTLGYKLEELKGKTFGNFLIGANTDLSVYEKAKIAYAENQPYEVELQIYKKDGTPYWVNLANSPFFNKEGTLERQITVCVDITERKRNEEQLTMLSLVASSTVSGVIINDAEGNVEWVNPAFEAITGYGIMDVYGNHLGDVLKGELTDTSIIEQSRELSKNKQSFEVDLLVYRKNGQPLWITVINSVILNEAGKVNKYIEVIIDITSKKMAERELIAAKEEAQQLNKAKDMFISVMSHEIRTPLNAVIGMSHLLSEDNPTESQKENLDILKFSAENLMTLINDVLDFTKIETGNIELEKINLDLREMVQSITSSLQYKVAEKGIYLSQSIDDALPKYILGDRTRLVQILLNIISNAVKFTEKGGVNIDLKVIEESAQEVRIRFAIIDTGIGIPADKTNTIFESFKQASADTTRKYGGTGLGLAISKSLIELHDSRINVDSELGQGSTFWFTITFKKVDQTAVSNDNAAEIGLKMNVLVVDDNQINRLLINKVLKKWGVTADFAENGLEAIQKTVANHNYDVILMDIHMPEMGGLEATQLLRGKDDEYCRKVPIIALTASMLSNQLDQIEEVGMNDFILKPFDPKNLYDKLSRYQKQ</sequence>
<dbReference type="Gene3D" id="3.40.50.2300">
    <property type="match status" value="1"/>
</dbReference>
<dbReference type="PANTHER" id="PTHR45339">
    <property type="entry name" value="HYBRID SIGNAL TRANSDUCTION HISTIDINE KINASE J"/>
    <property type="match status" value="1"/>
</dbReference>
<evidence type="ECO:0000259" key="11">
    <source>
        <dbReference type="PROSITE" id="PS50113"/>
    </source>
</evidence>
<evidence type="ECO:0000313" key="12">
    <source>
        <dbReference type="EMBL" id="GGI51809.1"/>
    </source>
</evidence>
<dbReference type="SUPFAM" id="SSF55874">
    <property type="entry name" value="ATPase domain of HSP90 chaperone/DNA topoisomerase II/histidine kinase"/>
    <property type="match status" value="1"/>
</dbReference>
<evidence type="ECO:0000256" key="6">
    <source>
        <dbReference type="ARBA" id="ARBA00023012"/>
    </source>
</evidence>
<keyword evidence="6" id="KW-0902">Two-component regulatory system</keyword>
<dbReference type="InterPro" id="IPR001610">
    <property type="entry name" value="PAC"/>
</dbReference>
<dbReference type="InterPro" id="IPR029016">
    <property type="entry name" value="GAF-like_dom_sf"/>
</dbReference>
<dbReference type="SMART" id="SM00086">
    <property type="entry name" value="PAC"/>
    <property type="match status" value="3"/>
</dbReference>
<evidence type="ECO:0000256" key="1">
    <source>
        <dbReference type="ARBA" id="ARBA00000085"/>
    </source>
</evidence>
<evidence type="ECO:0000259" key="9">
    <source>
        <dbReference type="PROSITE" id="PS50110"/>
    </source>
</evidence>
<dbReference type="InterPro" id="IPR000700">
    <property type="entry name" value="PAS-assoc_C"/>
</dbReference>
<comment type="catalytic activity">
    <reaction evidence="1">
        <text>ATP + protein L-histidine = ADP + protein N-phospho-L-histidine.</text>
        <dbReference type="EC" id="2.7.13.3"/>
    </reaction>
</comment>
<dbReference type="InterPro" id="IPR036097">
    <property type="entry name" value="HisK_dim/P_sf"/>
</dbReference>
<dbReference type="Gene3D" id="3.30.450.40">
    <property type="match status" value="1"/>
</dbReference>
<reference evidence="12" key="1">
    <citation type="journal article" date="2014" name="Int. J. Syst. Evol. Microbiol.">
        <title>Complete genome sequence of Corynebacterium casei LMG S-19264T (=DSM 44701T), isolated from a smear-ripened cheese.</title>
        <authorList>
            <consortium name="US DOE Joint Genome Institute (JGI-PGF)"/>
            <person name="Walter F."/>
            <person name="Albersmeier A."/>
            <person name="Kalinowski J."/>
            <person name="Ruckert C."/>
        </authorList>
    </citation>
    <scope>NUCLEOTIDE SEQUENCE</scope>
    <source>
        <strain evidence="12">CCM 8711</strain>
    </source>
</reference>
<dbReference type="SUPFAM" id="SSF55785">
    <property type="entry name" value="PYP-like sensor domain (PAS domain)"/>
    <property type="match status" value="4"/>
</dbReference>
<keyword evidence="13" id="KW-1185">Reference proteome</keyword>
<feature type="domain" description="PAS" evidence="10">
    <location>
        <begin position="537"/>
        <end position="584"/>
    </location>
</feature>
<keyword evidence="5" id="KW-0418">Kinase</keyword>
<evidence type="ECO:0000256" key="5">
    <source>
        <dbReference type="ARBA" id="ARBA00022777"/>
    </source>
</evidence>
<dbReference type="PROSITE" id="PS50109">
    <property type="entry name" value="HIS_KIN"/>
    <property type="match status" value="1"/>
</dbReference>
<dbReference type="InterPro" id="IPR000014">
    <property type="entry name" value="PAS"/>
</dbReference>
<keyword evidence="4" id="KW-0808">Transferase</keyword>
<evidence type="ECO:0000313" key="13">
    <source>
        <dbReference type="Proteomes" id="UP000662074"/>
    </source>
</evidence>
<dbReference type="Pfam" id="PF01590">
    <property type="entry name" value="GAF"/>
    <property type="match status" value="1"/>
</dbReference>
<gene>
    <name evidence="12" type="ORF">GCM10011425_30210</name>
</gene>
<feature type="domain" description="PAS" evidence="10">
    <location>
        <begin position="414"/>
        <end position="460"/>
    </location>
</feature>
<dbReference type="Gene3D" id="1.10.287.130">
    <property type="match status" value="1"/>
</dbReference>
<evidence type="ECO:0000256" key="7">
    <source>
        <dbReference type="PROSITE-ProRule" id="PRU00169"/>
    </source>
</evidence>
<dbReference type="Pfam" id="PF00072">
    <property type="entry name" value="Response_reg"/>
    <property type="match status" value="1"/>
</dbReference>
<dbReference type="InterPro" id="IPR005467">
    <property type="entry name" value="His_kinase_dom"/>
</dbReference>
<proteinExistence type="predicted"/>
<feature type="domain" description="Response regulatory" evidence="9">
    <location>
        <begin position="921"/>
        <end position="1040"/>
    </location>
</feature>
<dbReference type="SMART" id="SM00091">
    <property type="entry name" value="PAS"/>
    <property type="match status" value="4"/>
</dbReference>
<dbReference type="CDD" id="cd00130">
    <property type="entry name" value="PAS"/>
    <property type="match status" value="4"/>
</dbReference>
<dbReference type="InterPro" id="IPR004358">
    <property type="entry name" value="Sig_transdc_His_kin-like_C"/>
</dbReference>
<dbReference type="GO" id="GO:0000155">
    <property type="term" value="F:phosphorelay sensor kinase activity"/>
    <property type="evidence" value="ECO:0007669"/>
    <property type="project" value="InterPro"/>
</dbReference>
<dbReference type="SMART" id="SM00388">
    <property type="entry name" value="HisKA"/>
    <property type="match status" value="1"/>
</dbReference>
<dbReference type="PROSITE" id="PS50113">
    <property type="entry name" value="PAC"/>
    <property type="match status" value="3"/>
</dbReference>
<dbReference type="SMART" id="SM00448">
    <property type="entry name" value="REC"/>
    <property type="match status" value="1"/>
</dbReference>
<comment type="caution">
    <text evidence="12">The sequence shown here is derived from an EMBL/GenBank/DDBJ whole genome shotgun (WGS) entry which is preliminary data.</text>
</comment>
<protein>
    <recommendedName>
        <fullName evidence="2">histidine kinase</fullName>
        <ecNumber evidence="2">2.7.13.3</ecNumber>
    </recommendedName>
</protein>